<sequence length="591" mass="70294">MTDTILGVEISEFVVNRQYAKIQYLQEENKQLQEQLKDMEKALKLNKDVLRLTLEQNLNNSNNSTNSSEHIQTIQLQMKLHEENEMLRNQMVKLTDERNLAQNKVLLSQQISEENQAFYKDLIVELEDKLSELRRCIQDKEYTIQDIEKNRGLVDNGQMVKIREIVTPHEQSLRLHEELESTRQILNKVSQQSQNLQEENKQLKEINQIYKRELIKFRILLRSPLVYQKMKNYIYQDDPGNSADDIQFHREIFLNQLLLNQIPNEQIPDQHQGCREFQQQSTNTMKYLTNNERSIYMEKLQKSEALLKGYKELFEKEKNKVDFLVKLTDDMEKKINECYSYNEQIINGINSRDQKIEQLQAEVQYYRTQYGNYISFLKNKRKINLNQSFQLKEEIKNLSPTTPPPNLNANNKILNDIEKDPNDTEKIVSILDPVEDQSPDNWKPDDLDDKQKPPKKFSNIFDYNYSEMNLMECKQLLLNTAKELFINYNLKMNNLKKKQLMDPKKCIKTKQIHHIKSSSDPLDYFTLQYQNLQLSDKHQVNYNNNFTNFLIKKNTKDQEWEKILNECSIIQGEKTKQVISDNYGFNDIPFN</sequence>
<keyword evidence="4" id="KW-1185">Reference proteome</keyword>
<dbReference type="Proteomes" id="UP000692954">
    <property type="component" value="Unassembled WGS sequence"/>
</dbReference>
<comment type="caution">
    <text evidence="3">The sequence shown here is derived from an EMBL/GenBank/DDBJ whole genome shotgun (WGS) entry which is preliminary data.</text>
</comment>
<feature type="coiled-coil region" evidence="1">
    <location>
        <begin position="77"/>
        <end position="143"/>
    </location>
</feature>
<name>A0A8S1JTE5_9CILI</name>
<evidence type="ECO:0000256" key="1">
    <source>
        <dbReference type="SAM" id="Coils"/>
    </source>
</evidence>
<organism evidence="3 4">
    <name type="scientific">Paramecium sonneborni</name>
    <dbReference type="NCBI Taxonomy" id="65129"/>
    <lineage>
        <taxon>Eukaryota</taxon>
        <taxon>Sar</taxon>
        <taxon>Alveolata</taxon>
        <taxon>Ciliophora</taxon>
        <taxon>Intramacronucleata</taxon>
        <taxon>Oligohymenophorea</taxon>
        <taxon>Peniculida</taxon>
        <taxon>Parameciidae</taxon>
        <taxon>Paramecium</taxon>
    </lineage>
</organism>
<feature type="coiled-coil region" evidence="1">
    <location>
        <begin position="15"/>
        <end position="49"/>
    </location>
</feature>
<feature type="region of interest" description="Disordered" evidence="2">
    <location>
        <begin position="431"/>
        <end position="454"/>
    </location>
</feature>
<dbReference type="EMBL" id="CAJJDN010000001">
    <property type="protein sequence ID" value="CAD8045531.1"/>
    <property type="molecule type" value="Genomic_DNA"/>
</dbReference>
<keyword evidence="1" id="KW-0175">Coiled coil</keyword>
<dbReference type="AlphaFoldDB" id="A0A8S1JTE5"/>
<protein>
    <submittedName>
        <fullName evidence="3">Uncharacterized protein</fullName>
    </submittedName>
</protein>
<accession>A0A8S1JTE5</accession>
<dbReference type="OrthoDB" id="296114at2759"/>
<gene>
    <name evidence="3" type="ORF">PSON_ATCC_30995.1.T0010094</name>
</gene>
<evidence type="ECO:0000313" key="4">
    <source>
        <dbReference type="Proteomes" id="UP000692954"/>
    </source>
</evidence>
<feature type="compositionally biased region" description="Basic and acidic residues" evidence="2">
    <location>
        <begin position="442"/>
        <end position="452"/>
    </location>
</feature>
<feature type="coiled-coil region" evidence="1">
    <location>
        <begin position="179"/>
        <end position="216"/>
    </location>
</feature>
<proteinExistence type="predicted"/>
<evidence type="ECO:0000256" key="2">
    <source>
        <dbReference type="SAM" id="MobiDB-lite"/>
    </source>
</evidence>
<evidence type="ECO:0000313" key="3">
    <source>
        <dbReference type="EMBL" id="CAD8045531.1"/>
    </source>
</evidence>
<reference evidence="3" key="1">
    <citation type="submission" date="2021-01" db="EMBL/GenBank/DDBJ databases">
        <authorList>
            <consortium name="Genoscope - CEA"/>
            <person name="William W."/>
        </authorList>
    </citation>
    <scope>NUCLEOTIDE SEQUENCE</scope>
</reference>